<dbReference type="PANTHER" id="PTHR43798">
    <property type="entry name" value="MONOACYLGLYCEROL LIPASE"/>
    <property type="match status" value="1"/>
</dbReference>
<evidence type="ECO:0000313" key="2">
    <source>
        <dbReference type="EMBL" id="QJW38660.1"/>
    </source>
</evidence>
<dbReference type="Pfam" id="PF12697">
    <property type="entry name" value="Abhydrolase_6"/>
    <property type="match status" value="1"/>
</dbReference>
<dbReference type="InterPro" id="IPR029058">
    <property type="entry name" value="AB_hydrolase_fold"/>
</dbReference>
<sequence length="221" mass="23697">MWEPLRAELDGELRLLVPDLPGHDHSADEPYGSHDHVVDELDSLVEERAGAGPITVVGFSLGAQLGALLAARRPDLVDRLVLVSGQATPTPAPRLTLALLASTAGLARREGFARLQAKELSVPDHLLDDYLRTSATLSRRTLLDAVGENIRFTVPAGLRTFPGRALVLTGSREKAVVTASARAWTEAIPGSSHEVVEGAGHDIPLRRPEWLAARLRDLLGA</sequence>
<name>A0A6M5UKE7_9MICO</name>
<feature type="domain" description="AB hydrolase-1" evidence="1">
    <location>
        <begin position="1"/>
        <end position="213"/>
    </location>
</feature>
<evidence type="ECO:0000313" key="3">
    <source>
        <dbReference type="Proteomes" id="UP000451354"/>
    </source>
</evidence>
<protein>
    <submittedName>
        <fullName evidence="2">Alpha/beta fold hydrolase</fullName>
    </submittedName>
</protein>
<dbReference type="AlphaFoldDB" id="A0A6M5UKE7"/>
<dbReference type="Proteomes" id="UP000451354">
    <property type="component" value="Chromosome"/>
</dbReference>
<dbReference type="KEGG" id="cprt:FIC82_019660"/>
<evidence type="ECO:0000259" key="1">
    <source>
        <dbReference type="Pfam" id="PF12697"/>
    </source>
</evidence>
<dbReference type="GO" id="GO:0016787">
    <property type="term" value="F:hydrolase activity"/>
    <property type="evidence" value="ECO:0007669"/>
    <property type="project" value="UniProtKB-KW"/>
</dbReference>
<dbReference type="EMBL" id="CP052757">
    <property type="protein sequence ID" value="QJW38660.1"/>
    <property type="molecule type" value="Genomic_DNA"/>
</dbReference>
<organism evidence="2 3">
    <name type="scientific">Cellulosimicrobium protaetiae</name>
    <dbReference type="NCBI Taxonomy" id="2587808"/>
    <lineage>
        <taxon>Bacteria</taxon>
        <taxon>Bacillati</taxon>
        <taxon>Actinomycetota</taxon>
        <taxon>Actinomycetes</taxon>
        <taxon>Micrococcales</taxon>
        <taxon>Promicromonosporaceae</taxon>
        <taxon>Cellulosimicrobium</taxon>
    </lineage>
</organism>
<accession>A0A6M5UKE7</accession>
<dbReference type="PRINTS" id="PR00111">
    <property type="entry name" value="ABHYDROLASE"/>
</dbReference>
<proteinExistence type="predicted"/>
<keyword evidence="2" id="KW-0378">Hydrolase</keyword>
<dbReference type="InterPro" id="IPR050266">
    <property type="entry name" value="AB_hydrolase_sf"/>
</dbReference>
<dbReference type="Gene3D" id="3.40.50.1820">
    <property type="entry name" value="alpha/beta hydrolase"/>
    <property type="match status" value="1"/>
</dbReference>
<reference evidence="3" key="1">
    <citation type="journal article" date="2022" name="Int. J. Syst. Evol. Microbiol.">
        <title>Cellulosimicrobium protaetiae sp. nov., isolated from the gut of the larva of Protaetia brevitarsis seulensis.</title>
        <authorList>
            <person name="Le Han H."/>
            <person name="Nguyen T.T.H."/>
            <person name="Li Z."/>
            <person name="Shin N.R."/>
            <person name="Kim S.G."/>
        </authorList>
    </citation>
    <scope>NUCLEOTIDE SEQUENCE [LARGE SCALE GENOMIC DNA]</scope>
    <source>
        <strain evidence="3">BI34</strain>
    </source>
</reference>
<keyword evidence="3" id="KW-1185">Reference proteome</keyword>
<dbReference type="OrthoDB" id="3519228at2"/>
<gene>
    <name evidence="2" type="ORF">FIC82_019660</name>
</gene>
<dbReference type="InterPro" id="IPR000073">
    <property type="entry name" value="AB_hydrolase_1"/>
</dbReference>
<dbReference type="SUPFAM" id="SSF53474">
    <property type="entry name" value="alpha/beta-Hydrolases"/>
    <property type="match status" value="1"/>
</dbReference>